<keyword evidence="2 6" id="KW-0255">Endonuclease</keyword>
<dbReference type="EC" id="3.1.-.-" evidence="6"/>
<dbReference type="NCBIfam" id="TIGR00632">
    <property type="entry name" value="vsr"/>
    <property type="match status" value="1"/>
</dbReference>
<accession>A0A327KAP1</accession>
<evidence type="ECO:0000256" key="2">
    <source>
        <dbReference type="ARBA" id="ARBA00022759"/>
    </source>
</evidence>
<dbReference type="GO" id="GO:0004519">
    <property type="term" value="F:endonuclease activity"/>
    <property type="evidence" value="ECO:0007669"/>
    <property type="project" value="UniProtKB-KW"/>
</dbReference>
<dbReference type="InterPro" id="IPR004603">
    <property type="entry name" value="DNA_mismatch_endonuc_vsr"/>
</dbReference>
<dbReference type="Pfam" id="PF03852">
    <property type="entry name" value="Vsr"/>
    <property type="match status" value="1"/>
</dbReference>
<comment type="caution">
    <text evidence="7">The sequence shown here is derived from an EMBL/GenBank/DDBJ whole genome shotgun (WGS) entry which is preliminary data.</text>
</comment>
<evidence type="ECO:0000256" key="5">
    <source>
        <dbReference type="ARBA" id="ARBA00023204"/>
    </source>
</evidence>
<comment type="similarity">
    <text evidence="6">Belongs to the vsr family.</text>
</comment>
<dbReference type="Proteomes" id="UP000248863">
    <property type="component" value="Unassembled WGS sequence"/>
</dbReference>
<keyword evidence="1 6" id="KW-0540">Nuclease</keyword>
<evidence type="ECO:0000256" key="6">
    <source>
        <dbReference type="PIRNR" id="PIRNR018267"/>
    </source>
</evidence>
<gene>
    <name evidence="7" type="ORF">CH338_20895</name>
</gene>
<proteinExistence type="inferred from homology"/>
<comment type="function">
    <text evidence="6">May nick specific sequences that contain T:G mispairs resulting from m5C-deamination.</text>
</comment>
<keyword evidence="4 6" id="KW-0378">Hydrolase</keyword>
<evidence type="ECO:0000313" key="8">
    <source>
        <dbReference type="Proteomes" id="UP000248863"/>
    </source>
</evidence>
<evidence type="ECO:0000256" key="4">
    <source>
        <dbReference type="ARBA" id="ARBA00022801"/>
    </source>
</evidence>
<dbReference type="OrthoDB" id="9801520at2"/>
<keyword evidence="3 6" id="KW-0227">DNA damage</keyword>
<dbReference type="GO" id="GO:0016787">
    <property type="term" value="F:hydrolase activity"/>
    <property type="evidence" value="ECO:0007669"/>
    <property type="project" value="UniProtKB-KW"/>
</dbReference>
<dbReference type="CDD" id="cd00221">
    <property type="entry name" value="Vsr"/>
    <property type="match status" value="1"/>
</dbReference>
<dbReference type="AlphaFoldDB" id="A0A327KAP1"/>
<dbReference type="PIRSF" id="PIRSF018267">
    <property type="entry name" value="VSR_endonuc"/>
    <property type="match status" value="1"/>
</dbReference>
<reference evidence="7 8" key="1">
    <citation type="submission" date="2017-07" db="EMBL/GenBank/DDBJ databases">
        <title>Draft Genome Sequences of Select Purple Nonsulfur Bacteria.</title>
        <authorList>
            <person name="Lasarre B."/>
            <person name="Mckinlay J.B."/>
        </authorList>
    </citation>
    <scope>NUCLEOTIDE SEQUENCE [LARGE SCALE GENOMIC DNA]</scope>
    <source>
        <strain evidence="7 8">DSM 11907</strain>
    </source>
</reference>
<organism evidence="7 8">
    <name type="scientific">Rhodoplanes elegans</name>
    <dbReference type="NCBI Taxonomy" id="29408"/>
    <lineage>
        <taxon>Bacteria</taxon>
        <taxon>Pseudomonadati</taxon>
        <taxon>Pseudomonadota</taxon>
        <taxon>Alphaproteobacteria</taxon>
        <taxon>Hyphomicrobiales</taxon>
        <taxon>Nitrobacteraceae</taxon>
        <taxon>Rhodoplanes</taxon>
    </lineage>
</organism>
<sequence length="140" mass="16430">MKPPVCERPIDPKRSALMRRVRQRRTKPEDDVAAVLRKLKLGYRRNVRSLPGSPDFANKRRKWAVFVNGCFWHRHEGCARTTTPSRNRDFWVAKFDSNVRRDAIKTEALRKLGFRVVVVWECETIDALGLERQLLSLNSR</sequence>
<keyword evidence="8" id="KW-1185">Reference proteome</keyword>
<evidence type="ECO:0000256" key="1">
    <source>
        <dbReference type="ARBA" id="ARBA00022722"/>
    </source>
</evidence>
<dbReference type="InterPro" id="IPR011335">
    <property type="entry name" value="Restrct_endonuc-II-like"/>
</dbReference>
<evidence type="ECO:0000256" key="3">
    <source>
        <dbReference type="ARBA" id="ARBA00022763"/>
    </source>
</evidence>
<dbReference type="Gene3D" id="3.40.960.10">
    <property type="entry name" value="VSR Endonuclease"/>
    <property type="match status" value="1"/>
</dbReference>
<dbReference type="RefSeq" id="WP_111359040.1">
    <property type="nucleotide sequence ID" value="NZ_NHSK01000079.1"/>
</dbReference>
<dbReference type="GO" id="GO:0006298">
    <property type="term" value="P:mismatch repair"/>
    <property type="evidence" value="ECO:0007669"/>
    <property type="project" value="UniProtKB-UniRule"/>
</dbReference>
<dbReference type="EMBL" id="NPEU01000309">
    <property type="protein sequence ID" value="RAI34422.1"/>
    <property type="molecule type" value="Genomic_DNA"/>
</dbReference>
<evidence type="ECO:0000313" key="7">
    <source>
        <dbReference type="EMBL" id="RAI34422.1"/>
    </source>
</evidence>
<name>A0A327KAP1_9BRAD</name>
<protein>
    <recommendedName>
        <fullName evidence="6">Very short patch repair endonuclease</fullName>
        <ecNumber evidence="6">3.1.-.-</ecNumber>
    </recommendedName>
</protein>
<dbReference type="SUPFAM" id="SSF52980">
    <property type="entry name" value="Restriction endonuclease-like"/>
    <property type="match status" value="1"/>
</dbReference>
<keyword evidence="5 6" id="KW-0234">DNA repair</keyword>